<accession>A0A2W7QER4</accession>
<evidence type="ECO:0000259" key="2">
    <source>
        <dbReference type="Pfam" id="PF12706"/>
    </source>
</evidence>
<feature type="domain" description="Metallo-beta-lactamase" evidence="2">
    <location>
        <begin position="124"/>
        <end position="320"/>
    </location>
</feature>
<reference evidence="3 4" key="1">
    <citation type="submission" date="2018-06" db="EMBL/GenBank/DDBJ databases">
        <title>Genomic Encyclopedia of Archaeal and Bacterial Type Strains, Phase II (KMG-II): from individual species to whole genera.</title>
        <authorList>
            <person name="Goeker M."/>
        </authorList>
    </citation>
    <scope>NUCLEOTIDE SEQUENCE [LARGE SCALE GENOMIC DNA]</scope>
    <source>
        <strain evidence="3 4">DSM 6779</strain>
    </source>
</reference>
<keyword evidence="4" id="KW-1185">Reference proteome</keyword>
<keyword evidence="1" id="KW-0472">Membrane</keyword>
<protein>
    <submittedName>
        <fullName evidence="3">L-ascorbate metabolism protein UlaG (Beta-lactamase superfamily)</fullName>
    </submittedName>
</protein>
<dbReference type="EMBL" id="QKZK01000002">
    <property type="protein sequence ID" value="PZX20409.1"/>
    <property type="molecule type" value="Genomic_DNA"/>
</dbReference>
<comment type="caution">
    <text evidence="3">The sequence shown here is derived from an EMBL/GenBank/DDBJ whole genome shotgun (WGS) entry which is preliminary data.</text>
</comment>
<dbReference type="PIRSF" id="PIRSF038896">
    <property type="entry name" value="NAPE-PLD"/>
    <property type="match status" value="1"/>
</dbReference>
<feature type="transmembrane region" description="Helical" evidence="1">
    <location>
        <begin position="9"/>
        <end position="28"/>
    </location>
</feature>
<dbReference type="InterPro" id="IPR036866">
    <property type="entry name" value="RibonucZ/Hydroxyglut_hydro"/>
</dbReference>
<dbReference type="Proteomes" id="UP000249239">
    <property type="component" value="Unassembled WGS sequence"/>
</dbReference>
<keyword evidence="1" id="KW-1133">Transmembrane helix</keyword>
<evidence type="ECO:0000313" key="4">
    <source>
        <dbReference type="Proteomes" id="UP000249239"/>
    </source>
</evidence>
<dbReference type="RefSeq" id="WP_221621246.1">
    <property type="nucleotide sequence ID" value="NZ_QKZK01000002.1"/>
</dbReference>
<proteinExistence type="predicted"/>
<evidence type="ECO:0000256" key="1">
    <source>
        <dbReference type="SAM" id="Phobius"/>
    </source>
</evidence>
<keyword evidence="1" id="KW-0812">Transmembrane</keyword>
<dbReference type="GO" id="GO:0070290">
    <property type="term" value="F:N-acylphosphatidylethanolamine-specific phospholipase D activity"/>
    <property type="evidence" value="ECO:0007669"/>
    <property type="project" value="InterPro"/>
</dbReference>
<dbReference type="SUPFAM" id="SSF56281">
    <property type="entry name" value="Metallo-hydrolase/oxidoreductase"/>
    <property type="match status" value="1"/>
</dbReference>
<dbReference type="InterPro" id="IPR024884">
    <property type="entry name" value="NAPE-PLD"/>
</dbReference>
<dbReference type="AlphaFoldDB" id="A0A2W7QER4"/>
<name>A0A2W7QER4_9BACT</name>
<sequence>MKLEKGNRMLYIVVLLMCGLIFSGWMFVRMPKFGQLPEGERLERIRKSPHYDGQQFMNLSPTPAFAEDASVWKTMVEFFIKGNPRREPDAPVPSVKIDLRGLHKATDCFVWLGHGAYYFQSGGRRFLVDPVLSDHASPVSFTTRSFPGSDVYQPDDLPDIDYLLITHDHWDHLDFATLRTLRPRIGKVITGLGVGAHLEHWGFSPEQIIEGDWYDGYELESGFKVVLTPARHFSGRLFKRNQTLWVSFVVKTPTLNLFLSGDGGYDSHFEAIGREHGPFDYAVLECGQYNESWRYIHMMPHQVIKAAIELQTACFVPVHWGKFQLANHDWDEPIRRVSAMAVEQSLPMISPVIGASVPMMRAGNVQENTLAFECDATQ</sequence>
<dbReference type="GO" id="GO:0005737">
    <property type="term" value="C:cytoplasm"/>
    <property type="evidence" value="ECO:0007669"/>
    <property type="project" value="TreeGrafter"/>
</dbReference>
<evidence type="ECO:0000313" key="3">
    <source>
        <dbReference type="EMBL" id="PZX20409.1"/>
    </source>
</evidence>
<dbReference type="Gene3D" id="3.60.15.10">
    <property type="entry name" value="Ribonuclease Z/Hydroxyacylglutathione hydrolase-like"/>
    <property type="match status" value="1"/>
</dbReference>
<gene>
    <name evidence="3" type="ORF">LX69_00408</name>
</gene>
<dbReference type="PANTHER" id="PTHR15032">
    <property type="entry name" value="N-ACYL-PHOSPHATIDYLETHANOLAMINE-HYDROLYZING PHOSPHOLIPASE D"/>
    <property type="match status" value="1"/>
</dbReference>
<dbReference type="PANTHER" id="PTHR15032:SF4">
    <property type="entry name" value="N-ACYL-PHOSPHATIDYLETHANOLAMINE-HYDROLYZING PHOSPHOLIPASE D"/>
    <property type="match status" value="1"/>
</dbReference>
<dbReference type="Pfam" id="PF12706">
    <property type="entry name" value="Lactamase_B_2"/>
    <property type="match status" value="1"/>
</dbReference>
<dbReference type="GO" id="GO:0008270">
    <property type="term" value="F:zinc ion binding"/>
    <property type="evidence" value="ECO:0007669"/>
    <property type="project" value="InterPro"/>
</dbReference>
<organism evidence="3 4">
    <name type="scientific">Breznakibacter xylanolyticus</name>
    <dbReference type="NCBI Taxonomy" id="990"/>
    <lineage>
        <taxon>Bacteria</taxon>
        <taxon>Pseudomonadati</taxon>
        <taxon>Bacteroidota</taxon>
        <taxon>Bacteroidia</taxon>
        <taxon>Marinilabiliales</taxon>
        <taxon>Marinilabiliaceae</taxon>
        <taxon>Breznakibacter</taxon>
    </lineage>
</organism>
<dbReference type="InterPro" id="IPR001279">
    <property type="entry name" value="Metallo-B-lactamas"/>
</dbReference>